<accession>A0ABX7EKT2</accession>
<dbReference type="InterPro" id="IPR002934">
    <property type="entry name" value="Polymerase_NTP_transf_dom"/>
</dbReference>
<organism evidence="2 3">
    <name type="scientific">Streptomyces koyangensis</name>
    <dbReference type="NCBI Taxonomy" id="188770"/>
    <lineage>
        <taxon>Bacteria</taxon>
        <taxon>Bacillati</taxon>
        <taxon>Actinomycetota</taxon>
        <taxon>Actinomycetes</taxon>
        <taxon>Kitasatosporales</taxon>
        <taxon>Streptomycetaceae</taxon>
        <taxon>Streptomyces</taxon>
        <taxon>Streptomyces aurantiacus group</taxon>
    </lineage>
</organism>
<dbReference type="Pfam" id="PF01909">
    <property type="entry name" value="NTP_transf_2"/>
    <property type="match status" value="1"/>
</dbReference>
<dbReference type="Gene3D" id="3.30.460.10">
    <property type="entry name" value="Beta Polymerase, domain 2"/>
    <property type="match status" value="1"/>
</dbReference>
<protein>
    <submittedName>
        <fullName evidence="2">Nucleotidyltransferase domain-containing protein</fullName>
    </submittedName>
</protein>
<dbReference type="RefSeq" id="WP_203215813.1">
    <property type="nucleotide sequence ID" value="NZ_CP049945.1"/>
</dbReference>
<evidence type="ECO:0000259" key="1">
    <source>
        <dbReference type="Pfam" id="PF01909"/>
    </source>
</evidence>
<dbReference type="CDD" id="cd05403">
    <property type="entry name" value="NT_KNTase_like"/>
    <property type="match status" value="1"/>
</dbReference>
<sequence length="258" mass="26649">MTAPAQTPDPGSAPAAAARRLVEARYGEGLAAVLGGSAAGGRFTARSDLDIAVLLPEGGRDRRETVRHEGRCAEVFLHTAADLRTLFAEGGANRRATMAFLHAGSVPLYDPHGLAAERCREARELIAAGPAPLTDAERDDSRYLLTDLAEDLADTAGPGQDPHEQLALADRTLREAAHLLSAVRGAWSGARKWLPRRLRAADPVLGAALLDGHLAVARHGGPGPLCAAAHTVLGLVGGPLREGLVHTRGPGGPGTAGG</sequence>
<reference evidence="2 3" key="1">
    <citation type="submission" date="2020-03" db="EMBL/GenBank/DDBJ databases">
        <title>Genome mining and metabolic profiling illuminate the polycyclic tetramate macrolactams from Streptomyces koyangensis SCSIO 5802.</title>
        <authorList>
            <person name="Ding W."/>
        </authorList>
    </citation>
    <scope>NUCLEOTIDE SEQUENCE [LARGE SCALE GENOMIC DNA]</scope>
    <source>
        <strain evidence="2 3">SCSIO 5802</strain>
    </source>
</reference>
<evidence type="ECO:0000313" key="2">
    <source>
        <dbReference type="EMBL" id="QRF04975.1"/>
    </source>
</evidence>
<name>A0ABX7EKT2_9ACTN</name>
<dbReference type="Proteomes" id="UP000596311">
    <property type="component" value="Chromosome"/>
</dbReference>
<dbReference type="SUPFAM" id="SSF81301">
    <property type="entry name" value="Nucleotidyltransferase"/>
    <property type="match status" value="1"/>
</dbReference>
<dbReference type="EMBL" id="CP049945">
    <property type="protein sequence ID" value="QRF04975.1"/>
    <property type="molecule type" value="Genomic_DNA"/>
</dbReference>
<feature type="domain" description="Polymerase nucleotidyl transferase" evidence="1">
    <location>
        <begin position="22"/>
        <end position="65"/>
    </location>
</feature>
<dbReference type="InterPro" id="IPR043519">
    <property type="entry name" value="NT_sf"/>
</dbReference>
<proteinExistence type="predicted"/>
<gene>
    <name evidence="2" type="ORF">G9U55_24325</name>
</gene>
<evidence type="ECO:0000313" key="3">
    <source>
        <dbReference type="Proteomes" id="UP000596311"/>
    </source>
</evidence>
<keyword evidence="3" id="KW-1185">Reference proteome</keyword>